<keyword evidence="2" id="KW-1185">Reference proteome</keyword>
<evidence type="ECO:0000313" key="2">
    <source>
        <dbReference type="Proteomes" id="UP001597196"/>
    </source>
</evidence>
<protein>
    <submittedName>
        <fullName evidence="1">Uncharacterized protein</fullName>
    </submittedName>
</protein>
<reference evidence="2" key="1">
    <citation type="journal article" date="2019" name="Int. J. Syst. Evol. Microbiol.">
        <title>The Global Catalogue of Microorganisms (GCM) 10K type strain sequencing project: providing services to taxonomists for standard genome sequencing and annotation.</title>
        <authorList>
            <consortium name="The Broad Institute Genomics Platform"/>
            <consortium name="The Broad Institute Genome Sequencing Center for Infectious Disease"/>
            <person name="Wu L."/>
            <person name="Ma J."/>
        </authorList>
    </citation>
    <scope>NUCLEOTIDE SEQUENCE [LARGE SCALE GENOMIC DNA]</scope>
    <source>
        <strain evidence="2">CCM 8980</strain>
    </source>
</reference>
<gene>
    <name evidence="1" type="ORF">ACFQ4P_06580</name>
</gene>
<dbReference type="Proteomes" id="UP001597196">
    <property type="component" value="Unassembled WGS sequence"/>
</dbReference>
<organism evidence="1 2">
    <name type="scientific">Lacticaseibacillus mingshuiensis</name>
    <dbReference type="NCBI Taxonomy" id="2799574"/>
    <lineage>
        <taxon>Bacteria</taxon>
        <taxon>Bacillati</taxon>
        <taxon>Bacillota</taxon>
        <taxon>Bacilli</taxon>
        <taxon>Lactobacillales</taxon>
        <taxon>Lactobacillaceae</taxon>
        <taxon>Lacticaseibacillus</taxon>
    </lineage>
</organism>
<sequence>MDKRLAKKLLKQQATKIQYFYGTFTDGSTVELPVRTKPGNTKAYDDLMTKIRTKTGSLTAGEGHKFEFRDLVHYEFSDTRR</sequence>
<evidence type="ECO:0000313" key="1">
    <source>
        <dbReference type="EMBL" id="MFD1429910.1"/>
    </source>
</evidence>
<accession>A0ABW4CGI1</accession>
<dbReference type="EMBL" id="JBHTOC010000008">
    <property type="protein sequence ID" value="MFD1429910.1"/>
    <property type="molecule type" value="Genomic_DNA"/>
</dbReference>
<comment type="caution">
    <text evidence="1">The sequence shown here is derived from an EMBL/GenBank/DDBJ whole genome shotgun (WGS) entry which is preliminary data.</text>
</comment>
<dbReference type="RefSeq" id="WP_203628129.1">
    <property type="nucleotide sequence ID" value="NZ_BOLQ01000019.1"/>
</dbReference>
<name>A0ABW4CGI1_9LACO</name>
<proteinExistence type="predicted"/>